<dbReference type="EMBL" id="JBFQXQ010000001">
    <property type="protein sequence ID" value="MEX3170602.1"/>
    <property type="molecule type" value="Genomic_DNA"/>
</dbReference>
<feature type="transmembrane region" description="Helical" evidence="1">
    <location>
        <begin position="6"/>
        <end position="24"/>
    </location>
</feature>
<evidence type="ECO:0000313" key="2">
    <source>
        <dbReference type="EMBL" id="MEX3170602.1"/>
    </source>
</evidence>
<sequence>MMVLIVGFVFISVCTLLIINIRQYSNIKKSREFIADESRNLLLAKKTNRIVILIPVMDECSVIDGTTKYFKQILASYPKSMLVFVTTQKEGGRNKNKTYKKIQPYLSEEVLIIHYPFTTGNKASQINYAVRRLNSMLNTDDIETYYGVFDADSRPDPRGLNYVSQDVHREEIYQMPPVYSTNFNELSLLGKASAIFQTRWMMSHELPALLKNYRKQKPILLSYCIGHGLFIRRQYLENNPFPTETVTEDLLFGYKAVLGKVYVKPLPYFDYCSSVPRLAIAVRQSARWHAGDLSSIMILMRSRSKVKNKKRFLLLGKRVFQMLQWPFGPILTILALGISFSFEWWPAVVLMLVLTYWYVVLLHKPILDVFFKANASSSSIYIALLIKSFINCVGAVYSYFLMANPKVDLWFKTPRE</sequence>
<dbReference type="Proteomes" id="UP001558101">
    <property type="component" value="Unassembled WGS sequence"/>
</dbReference>
<gene>
    <name evidence="2" type="ORF">AB4M04_00705</name>
</gene>
<keyword evidence="1" id="KW-0472">Membrane</keyword>
<name>A0ABV3UCJ4_9GAMM</name>
<dbReference type="InterPro" id="IPR029044">
    <property type="entry name" value="Nucleotide-diphossugar_trans"/>
</dbReference>
<dbReference type="SUPFAM" id="SSF53448">
    <property type="entry name" value="Nucleotide-diphospho-sugar transferases"/>
    <property type="match status" value="1"/>
</dbReference>
<keyword evidence="3" id="KW-1185">Reference proteome</keyword>
<keyword evidence="1" id="KW-1133">Transmembrane helix</keyword>
<dbReference type="RefSeq" id="WP_368453011.1">
    <property type="nucleotide sequence ID" value="NZ_JBFQXQ010000001.1"/>
</dbReference>
<evidence type="ECO:0000256" key="1">
    <source>
        <dbReference type="SAM" id="Phobius"/>
    </source>
</evidence>
<proteinExistence type="predicted"/>
<protein>
    <recommendedName>
        <fullName evidence="4">Glycosyltransferase 2-like domain-containing protein</fullName>
    </recommendedName>
</protein>
<organism evidence="2 3">
    <name type="scientific">Serratia quinivorans</name>
    <dbReference type="NCBI Taxonomy" id="137545"/>
    <lineage>
        <taxon>Bacteria</taxon>
        <taxon>Pseudomonadati</taxon>
        <taxon>Pseudomonadota</taxon>
        <taxon>Gammaproteobacteria</taxon>
        <taxon>Enterobacterales</taxon>
        <taxon>Yersiniaceae</taxon>
        <taxon>Serratia</taxon>
    </lineage>
</organism>
<feature type="transmembrane region" description="Helical" evidence="1">
    <location>
        <begin position="319"/>
        <end position="338"/>
    </location>
</feature>
<evidence type="ECO:0008006" key="4">
    <source>
        <dbReference type="Google" id="ProtNLM"/>
    </source>
</evidence>
<evidence type="ECO:0000313" key="3">
    <source>
        <dbReference type="Proteomes" id="UP001558101"/>
    </source>
</evidence>
<keyword evidence="1" id="KW-0812">Transmembrane</keyword>
<reference evidence="2 3" key="1">
    <citation type="submission" date="2024-07" db="EMBL/GenBank/DDBJ databases">
        <title>Genomes of novel Serratia strains from suburban soil.</title>
        <authorList>
            <person name="Markert E.X."/>
            <person name="Severe K."/>
            <person name="Severe L."/>
            <person name="Twing K.I."/>
            <person name="Ward L.M."/>
        </authorList>
    </citation>
    <scope>NUCLEOTIDE SEQUENCE [LARGE SCALE GENOMIC DNA]</scope>
    <source>
        <strain evidence="2 3">3C-UT</strain>
    </source>
</reference>
<feature type="transmembrane region" description="Helical" evidence="1">
    <location>
        <begin position="379"/>
        <end position="400"/>
    </location>
</feature>
<dbReference type="Gene3D" id="3.90.550.10">
    <property type="entry name" value="Spore Coat Polysaccharide Biosynthesis Protein SpsA, Chain A"/>
    <property type="match status" value="1"/>
</dbReference>
<feature type="transmembrane region" description="Helical" evidence="1">
    <location>
        <begin position="344"/>
        <end position="367"/>
    </location>
</feature>
<accession>A0ABV3UCJ4</accession>
<comment type="caution">
    <text evidence="2">The sequence shown here is derived from an EMBL/GenBank/DDBJ whole genome shotgun (WGS) entry which is preliminary data.</text>
</comment>